<comment type="caution">
    <text evidence="2">The sequence shown here is derived from an EMBL/GenBank/DDBJ whole genome shotgun (WGS) entry which is preliminary data.</text>
</comment>
<dbReference type="InterPro" id="IPR025112">
    <property type="entry name" value="PCMD"/>
</dbReference>
<reference evidence="2 3" key="1">
    <citation type="submission" date="2020-04" db="EMBL/GenBank/DDBJ databases">
        <title>Flammeovirga sp. SR4, a novel species isolated from seawater.</title>
        <authorList>
            <person name="Wang X."/>
        </authorList>
    </citation>
    <scope>NUCLEOTIDE SEQUENCE [LARGE SCALE GENOMIC DNA]</scope>
    <source>
        <strain evidence="2 3">SR4</strain>
    </source>
</reference>
<organism evidence="2 3">
    <name type="scientific">Flammeovirga agarivorans</name>
    <dbReference type="NCBI Taxonomy" id="2726742"/>
    <lineage>
        <taxon>Bacteria</taxon>
        <taxon>Pseudomonadati</taxon>
        <taxon>Bacteroidota</taxon>
        <taxon>Cytophagia</taxon>
        <taxon>Cytophagales</taxon>
        <taxon>Flammeovirgaceae</taxon>
        <taxon>Flammeovirga</taxon>
    </lineage>
</organism>
<dbReference type="PROSITE" id="PS51257">
    <property type="entry name" value="PROKAR_LIPOPROTEIN"/>
    <property type="match status" value="1"/>
</dbReference>
<gene>
    <name evidence="2" type="ORF">HGP29_22080</name>
</gene>
<dbReference type="Proteomes" id="UP000585050">
    <property type="component" value="Unassembled WGS sequence"/>
</dbReference>
<keyword evidence="3" id="KW-1185">Reference proteome</keyword>
<dbReference type="RefSeq" id="WP_168884612.1">
    <property type="nucleotide sequence ID" value="NZ_JABAIL010000008.1"/>
</dbReference>
<evidence type="ECO:0000259" key="1">
    <source>
        <dbReference type="Pfam" id="PF13201"/>
    </source>
</evidence>
<proteinExistence type="predicted"/>
<evidence type="ECO:0000313" key="2">
    <source>
        <dbReference type="EMBL" id="NLR93906.1"/>
    </source>
</evidence>
<protein>
    <recommendedName>
        <fullName evidence="1">Putative carbohydrate metabolism domain-containing protein</fullName>
    </recommendedName>
</protein>
<accession>A0A7X8SPA9</accession>
<dbReference type="Gene3D" id="2.60.40.2340">
    <property type="match status" value="1"/>
</dbReference>
<sequence>MKNIYKFIILLSLLFTSCIKNDVPYPYIFGEILSFQLEVQEGGAMISSDEQRIEVLVPFGTDITNLEIVDLTFTEDATITPSFNEVKDFSEEVRFTVSTYQDYEWTVHVIEADFNVNITSFSIEGQIAAEIDNMNRIVKVKIPFYLDKENLFIETFSYSPADAIVFPLPQDTHDFSEDVIFSFEGIEWTIQVDYDNDEERIGDQILYSDFNTWYYGGRKEDESNANRKFYLPGSTFDATPWRTGDVGAADLIIPTGVQTVFPYPSIEEYEYTILRTTSMLGVIAAGSLYTGEIQGSGLTNVITDFGIPFNDKPKSFTTSIQYLPKRFDQGMDACDVYVLLQVREGSGEDEKRYRLATGWYRTDTSMNEFQEISIPLLYGNHNDLAPYMMPSTNNDRMPEHGFAEVSKSPTHIIVVYSSSYDGANFNGGVGSELRVKEFQLNY</sequence>
<name>A0A7X8SPA9_9BACT</name>
<feature type="domain" description="Putative carbohydrate metabolism" evidence="1">
    <location>
        <begin position="278"/>
        <end position="440"/>
    </location>
</feature>
<dbReference type="AlphaFoldDB" id="A0A7X8SPA9"/>
<dbReference type="Pfam" id="PF13201">
    <property type="entry name" value="PCMD"/>
    <property type="match status" value="1"/>
</dbReference>
<dbReference type="EMBL" id="JABAIL010000008">
    <property type="protein sequence ID" value="NLR93906.1"/>
    <property type="molecule type" value="Genomic_DNA"/>
</dbReference>
<dbReference type="InterPro" id="IPR038653">
    <property type="entry name" value="Put_CMD_sf"/>
</dbReference>
<evidence type="ECO:0000313" key="3">
    <source>
        <dbReference type="Proteomes" id="UP000585050"/>
    </source>
</evidence>
<dbReference type="Gene3D" id="2.60.120.890">
    <property type="entry name" value="BT2081, beta-jelly-roll domain"/>
    <property type="match status" value="1"/>
</dbReference>